<name>I0YUQ2_COCSC</name>
<evidence type="ECO:0000256" key="14">
    <source>
        <dbReference type="ARBA" id="ARBA00023136"/>
    </source>
</evidence>
<evidence type="ECO:0000256" key="10">
    <source>
        <dbReference type="ARBA" id="ARBA00022840"/>
    </source>
</evidence>
<dbReference type="FunFam" id="3.40.1110.10:FF:000005">
    <property type="entry name" value="Plasma membrane ATPase"/>
    <property type="match status" value="1"/>
</dbReference>
<feature type="transmembrane region" description="Helical" evidence="17">
    <location>
        <begin position="38"/>
        <end position="57"/>
    </location>
</feature>
<evidence type="ECO:0000259" key="18">
    <source>
        <dbReference type="Pfam" id="PF00122"/>
    </source>
</evidence>
<dbReference type="Pfam" id="PF00122">
    <property type="entry name" value="E1-E2_ATPase"/>
    <property type="match status" value="1"/>
</dbReference>
<dbReference type="EC" id="7.1.2.1" evidence="4 17"/>
<gene>
    <name evidence="20" type="ORF">COCSUDRAFT_16800</name>
</gene>
<dbReference type="GO" id="GO:0046872">
    <property type="term" value="F:metal ion binding"/>
    <property type="evidence" value="ECO:0007669"/>
    <property type="project" value="UniProtKB-KW"/>
</dbReference>
<dbReference type="SUPFAM" id="SSF81665">
    <property type="entry name" value="Calcium ATPase, transmembrane domain M"/>
    <property type="match status" value="1"/>
</dbReference>
<evidence type="ECO:0000256" key="7">
    <source>
        <dbReference type="ARBA" id="ARBA00022692"/>
    </source>
</evidence>
<dbReference type="Proteomes" id="UP000007264">
    <property type="component" value="Unassembled WGS sequence"/>
</dbReference>
<feature type="transmembrane region" description="Helical" evidence="17">
    <location>
        <begin position="717"/>
        <end position="736"/>
    </location>
</feature>
<dbReference type="InterPro" id="IPR006534">
    <property type="entry name" value="P-type_ATPase_IIIA"/>
</dbReference>
<dbReference type="NCBIfam" id="TIGR01494">
    <property type="entry name" value="ATPase_P-type"/>
    <property type="match status" value="2"/>
</dbReference>
<reference evidence="20 21" key="1">
    <citation type="journal article" date="2012" name="Genome Biol.">
        <title>The genome of the polar eukaryotic microalga coccomyxa subellipsoidea reveals traits of cold adaptation.</title>
        <authorList>
            <person name="Blanc G."/>
            <person name="Agarkova I."/>
            <person name="Grimwood J."/>
            <person name="Kuo A."/>
            <person name="Brueggeman A."/>
            <person name="Dunigan D."/>
            <person name="Gurnon J."/>
            <person name="Ladunga I."/>
            <person name="Lindquist E."/>
            <person name="Lucas S."/>
            <person name="Pangilinan J."/>
            <person name="Proschold T."/>
            <person name="Salamov A."/>
            <person name="Schmutz J."/>
            <person name="Weeks D."/>
            <person name="Yamada T."/>
            <person name="Claverie J.M."/>
            <person name="Grigoriev I."/>
            <person name="Van Etten J."/>
            <person name="Lomsadze A."/>
            <person name="Borodovsky M."/>
        </authorList>
    </citation>
    <scope>NUCLEOTIDE SEQUENCE [LARGE SCALE GENOMIC DNA]</scope>
    <source>
        <strain evidence="20 21">C-169</strain>
    </source>
</reference>
<dbReference type="EMBL" id="AGSI01000010">
    <property type="protein sequence ID" value="EIE22121.1"/>
    <property type="molecule type" value="Genomic_DNA"/>
</dbReference>
<keyword evidence="5" id="KW-1003">Cell membrane</keyword>
<comment type="similarity">
    <text evidence="3 17">Belongs to the cation transport ATPase (P-type) (TC 3.A.3) family. Type IIIA subfamily.</text>
</comment>
<keyword evidence="17" id="KW-0813">Transport</keyword>
<dbReference type="AlphaFoldDB" id="I0YUQ2"/>
<dbReference type="CDD" id="cd02076">
    <property type="entry name" value="P-type_ATPase_H"/>
    <property type="match status" value="1"/>
</dbReference>
<dbReference type="GeneID" id="17040107"/>
<dbReference type="PANTHER" id="PTHR42861">
    <property type="entry name" value="CALCIUM-TRANSPORTING ATPASE"/>
    <property type="match status" value="1"/>
</dbReference>
<comment type="caution">
    <text evidence="20">The sequence shown here is derived from an EMBL/GenBank/DDBJ whole genome shotgun (WGS) entry which is preliminary data.</text>
</comment>
<feature type="transmembrane region" description="Helical" evidence="17">
    <location>
        <begin position="603"/>
        <end position="624"/>
    </location>
</feature>
<evidence type="ECO:0000256" key="15">
    <source>
        <dbReference type="ARBA" id="ARBA00048122"/>
    </source>
</evidence>
<organism evidence="20 21">
    <name type="scientific">Coccomyxa subellipsoidea (strain C-169)</name>
    <name type="common">Green microalga</name>
    <dbReference type="NCBI Taxonomy" id="574566"/>
    <lineage>
        <taxon>Eukaryota</taxon>
        <taxon>Viridiplantae</taxon>
        <taxon>Chlorophyta</taxon>
        <taxon>core chlorophytes</taxon>
        <taxon>Trebouxiophyceae</taxon>
        <taxon>Trebouxiophyceae incertae sedis</taxon>
        <taxon>Coccomyxaceae</taxon>
        <taxon>Coccomyxa</taxon>
        <taxon>Coccomyxa subellipsoidea</taxon>
    </lineage>
</organism>
<feature type="transmembrane region" description="Helical" evidence="17">
    <location>
        <begin position="215"/>
        <end position="235"/>
    </location>
</feature>
<dbReference type="InterPro" id="IPR001757">
    <property type="entry name" value="P_typ_ATPase"/>
</dbReference>
<evidence type="ECO:0000256" key="6">
    <source>
        <dbReference type="ARBA" id="ARBA00022553"/>
    </source>
</evidence>
<dbReference type="Pfam" id="PF00690">
    <property type="entry name" value="Cation_ATPase_N"/>
    <property type="match status" value="1"/>
</dbReference>
<keyword evidence="10 17" id="KW-0067">ATP-binding</keyword>
<evidence type="ECO:0000259" key="19">
    <source>
        <dbReference type="Pfam" id="PF00690"/>
    </source>
</evidence>
<dbReference type="GO" id="GO:0005524">
    <property type="term" value="F:ATP binding"/>
    <property type="evidence" value="ECO:0007669"/>
    <property type="project" value="UniProtKB-UniRule"/>
</dbReference>
<feature type="transmembrane region" description="Helical" evidence="17">
    <location>
        <begin position="756"/>
        <end position="776"/>
    </location>
</feature>
<comment type="function">
    <text evidence="1">The plasma membrane ATPase of plants and fungi is a hydrogen ion pump. The proton gradient it generates drives the active transport of nutrients by H(+)-symport. The resulting external acidification and/or internal alkinization may mediate growth responses.</text>
</comment>
<feature type="domain" description="Cation-transporting P-type ATPase N-terminal" evidence="19">
    <location>
        <begin position="4"/>
        <end position="53"/>
    </location>
</feature>
<feature type="transmembrane region" description="Helical" evidence="17">
    <location>
        <begin position="241"/>
        <end position="270"/>
    </location>
</feature>
<keyword evidence="9 17" id="KW-0547">Nucleotide-binding</keyword>
<keyword evidence="17" id="KW-0375">Hydrogen ion transport</keyword>
<keyword evidence="21" id="KW-1185">Reference proteome</keyword>
<dbReference type="NCBIfam" id="TIGR01647">
    <property type="entry name" value="ATPase-IIIA_H"/>
    <property type="match status" value="1"/>
</dbReference>
<evidence type="ECO:0000256" key="16">
    <source>
        <dbReference type="ARBA" id="ARBA00071631"/>
    </source>
</evidence>
<dbReference type="InterPro" id="IPR004014">
    <property type="entry name" value="ATPase_P-typ_cation-transptr_N"/>
</dbReference>
<evidence type="ECO:0000256" key="9">
    <source>
        <dbReference type="ARBA" id="ARBA00022741"/>
    </source>
</evidence>
<dbReference type="SFLD" id="SFLDG00002">
    <property type="entry name" value="C1.7:_P-type_atpase_like"/>
    <property type="match status" value="1"/>
</dbReference>
<comment type="subcellular location">
    <subcellularLocation>
        <location evidence="2 17">Cell membrane</location>
        <topology evidence="2 17">Multi-pass membrane protein</topology>
    </subcellularLocation>
</comment>
<keyword evidence="6" id="KW-0597">Phosphoprotein</keyword>
<dbReference type="RefSeq" id="XP_005646665.1">
    <property type="nucleotide sequence ID" value="XM_005646608.1"/>
</dbReference>
<protein>
    <recommendedName>
        <fullName evidence="16 17">Plasma membrane ATPase</fullName>
        <ecNumber evidence="4 17">7.1.2.1</ecNumber>
    </recommendedName>
</protein>
<dbReference type="KEGG" id="csl:COCSUDRAFT_16800"/>
<dbReference type="PRINTS" id="PR00119">
    <property type="entry name" value="CATATPASE"/>
</dbReference>
<evidence type="ECO:0000313" key="20">
    <source>
        <dbReference type="EMBL" id="EIE22121.1"/>
    </source>
</evidence>
<accession>I0YUQ2</accession>
<dbReference type="GO" id="GO:0005886">
    <property type="term" value="C:plasma membrane"/>
    <property type="evidence" value="ECO:0007669"/>
    <property type="project" value="UniProtKB-SubCell"/>
</dbReference>
<evidence type="ECO:0000256" key="12">
    <source>
        <dbReference type="ARBA" id="ARBA00022967"/>
    </source>
</evidence>
<dbReference type="PRINTS" id="PR00120">
    <property type="entry name" value="HATPASE"/>
</dbReference>
<dbReference type="SFLD" id="SFLDF00027">
    <property type="entry name" value="p-type_atpase"/>
    <property type="match status" value="1"/>
</dbReference>
<dbReference type="Gene3D" id="1.20.1110.10">
    <property type="entry name" value="Calcium-transporting ATPase, transmembrane domain"/>
    <property type="match status" value="1"/>
</dbReference>
<dbReference type="InterPro" id="IPR023298">
    <property type="entry name" value="ATPase_P-typ_TM_dom_sf"/>
</dbReference>
<evidence type="ECO:0000256" key="17">
    <source>
        <dbReference type="RuleBase" id="RU362083"/>
    </source>
</evidence>
<keyword evidence="14 17" id="KW-0472">Membrane</keyword>
<keyword evidence="13 17" id="KW-1133">Transmembrane helix</keyword>
<dbReference type="InterPro" id="IPR023214">
    <property type="entry name" value="HAD_sf"/>
</dbReference>
<evidence type="ECO:0000256" key="3">
    <source>
        <dbReference type="ARBA" id="ARBA00008804"/>
    </source>
</evidence>
<feature type="domain" description="P-type ATPase A" evidence="18">
    <location>
        <begin position="97"/>
        <end position="199"/>
    </location>
</feature>
<dbReference type="FunFam" id="2.70.150.10:FF:000042">
    <property type="entry name" value="Plasma membrane ATPase"/>
    <property type="match status" value="1"/>
</dbReference>
<dbReference type="SUPFAM" id="SSF81653">
    <property type="entry name" value="Calcium ATPase, transduction domain A"/>
    <property type="match status" value="1"/>
</dbReference>
<dbReference type="STRING" id="574566.I0YUQ2"/>
<dbReference type="InterPro" id="IPR044492">
    <property type="entry name" value="P_typ_ATPase_HD_dom"/>
</dbReference>
<feature type="transmembrane region" description="Helical" evidence="17">
    <location>
        <begin position="63"/>
        <end position="83"/>
    </location>
</feature>
<dbReference type="FunFam" id="3.40.50.1000:FF:000211">
    <property type="entry name" value="Plasma membrane ATPase"/>
    <property type="match status" value="1"/>
</dbReference>
<dbReference type="InterPro" id="IPR008250">
    <property type="entry name" value="ATPase_P-typ_transduc_dom_A_sf"/>
</dbReference>
<dbReference type="Gene3D" id="3.40.50.1000">
    <property type="entry name" value="HAD superfamily/HAD-like"/>
    <property type="match status" value="1"/>
</dbReference>
<keyword evidence="7 17" id="KW-0812">Transmembrane</keyword>
<dbReference type="GO" id="GO:0120029">
    <property type="term" value="P:proton export across plasma membrane"/>
    <property type="evidence" value="ECO:0007669"/>
    <property type="project" value="UniProtKB-UniRule"/>
</dbReference>
<feature type="transmembrane region" description="Helical" evidence="17">
    <location>
        <begin position="630"/>
        <end position="647"/>
    </location>
</feature>
<evidence type="ECO:0000256" key="8">
    <source>
        <dbReference type="ARBA" id="ARBA00022723"/>
    </source>
</evidence>
<dbReference type="Gene3D" id="2.70.150.10">
    <property type="entry name" value="Calcium-transporting ATPase, cytoplasmic transduction domain A"/>
    <property type="match status" value="1"/>
</dbReference>
<dbReference type="InterPro" id="IPR023299">
    <property type="entry name" value="ATPase_P-typ_cyto_dom_N"/>
</dbReference>
<keyword evidence="11 17" id="KW-0460">Magnesium</keyword>
<keyword evidence="12 17" id="KW-1278">Translocase</keyword>
<comment type="catalytic activity">
    <reaction evidence="15 17">
        <text>ATP + H2O + H(+)(in) = ADP + phosphate + 2 H(+)(out)</text>
        <dbReference type="Rhea" id="RHEA:20852"/>
        <dbReference type="ChEBI" id="CHEBI:15377"/>
        <dbReference type="ChEBI" id="CHEBI:15378"/>
        <dbReference type="ChEBI" id="CHEBI:30616"/>
        <dbReference type="ChEBI" id="CHEBI:43474"/>
        <dbReference type="ChEBI" id="CHEBI:456216"/>
        <dbReference type="EC" id="7.1.2.1"/>
    </reaction>
</comment>
<feature type="transmembrane region" description="Helical" evidence="17">
    <location>
        <begin position="788"/>
        <end position="811"/>
    </location>
</feature>
<evidence type="ECO:0000313" key="21">
    <source>
        <dbReference type="Proteomes" id="UP000007264"/>
    </source>
</evidence>
<dbReference type="Pfam" id="PF00702">
    <property type="entry name" value="Hydrolase"/>
    <property type="match status" value="1"/>
</dbReference>
<proteinExistence type="inferred from homology"/>
<evidence type="ECO:0000256" key="5">
    <source>
        <dbReference type="ARBA" id="ARBA00022475"/>
    </source>
</evidence>
<dbReference type="GO" id="GO:0008553">
    <property type="term" value="F:P-type proton-exporting transporter activity"/>
    <property type="evidence" value="ECO:0007669"/>
    <property type="project" value="UniProtKB-UniRule"/>
</dbReference>
<evidence type="ECO:0000256" key="13">
    <source>
        <dbReference type="ARBA" id="ARBA00022989"/>
    </source>
</evidence>
<dbReference type="InterPro" id="IPR018303">
    <property type="entry name" value="ATPase_P-typ_P_site"/>
</dbReference>
<sequence>MHCEGLTSIKARELQQVHGFNEIEGNAEPEWKKVVKRYLDPITLVIFLAAIISAAVPNDGSRGWTSFVLLIVELNIIVWVGYYSDRNAGNAVKELKELSAPTASVNRDGEWKQVEVRELVPGDLIDLKGGDVVPADAVLVGEGEPLKVDESSLTGESLPVSKTQGAKVLSGSVILQGESAAVVSATGRASFFGKTVALLSEPEEIGHLRKVLSRVTLAIGALALAGVICIMATLLGRGDAAGYSVVIAFVILVSAMPVGMPVVTTTVLAIGAREMARHKAIVNRLASLEELSGMEVLASDKTGTLTLNRLTLDKKDVEPWGEATKEQVLLYAALSAKWENNDAIDRAVTGAVRSKENLKGYVIERVVPFNPVDKKTTATFTAPDGRRLLASKGAPQIIGAMLQDPAARAAVDRYMAERASRGLRALGVATSADGGANWQLVGLISLLDPPREDTKRTIELAGQLGIEVKMVTGDQRLIAVETSRRLGLGTNIMEGAELMQGEISDADLATKVTEVDGFAGVYPEHKHKIVTALQSKGRLVGMTGDGVNDAPALKKANVGIAVAGATSAAKGAADIILTEEGLGPIITAIQASRTIFARLQSYLIYRIASSLLILGFFFFGIIILGLEMPTWAIIVINITNDASVMATSFDKVHSSDMPLTWNMTKCLVVAACTAAVGIAGSVLLLFLSLPHHVNWFSLMGTPIDHGLPEAFRTTNGQVVACIFLALMIMIQLNIFATRNPALFWRFSKQTAPRPSLLLIAAVSCVLLPATFIAVYWPENIQPDGGRGVLIGAGWAKVGIVWAYAVAVWLIADVAKTCVQAFFIRQERMKEDCKMHDRPLPLWVRIVDWPGNAVESALDSLAQVSHPALAVCISTPGMLFLGGSNCQWCSVTPLEP</sequence>
<dbReference type="OrthoDB" id="116380at2759"/>
<evidence type="ECO:0000256" key="2">
    <source>
        <dbReference type="ARBA" id="ARBA00004651"/>
    </source>
</evidence>
<dbReference type="PROSITE" id="PS00154">
    <property type="entry name" value="ATPASE_E1_E2"/>
    <property type="match status" value="1"/>
</dbReference>
<dbReference type="SUPFAM" id="SSF81660">
    <property type="entry name" value="Metal cation-transporting ATPase, ATP-binding domain N"/>
    <property type="match status" value="1"/>
</dbReference>
<dbReference type="SUPFAM" id="SSF56784">
    <property type="entry name" value="HAD-like"/>
    <property type="match status" value="1"/>
</dbReference>
<dbReference type="Gene3D" id="3.40.1110.10">
    <property type="entry name" value="Calcium-transporting ATPase, cytoplasmic domain N"/>
    <property type="match status" value="1"/>
</dbReference>
<keyword evidence="8" id="KW-0479">Metal-binding</keyword>
<evidence type="ECO:0000256" key="4">
    <source>
        <dbReference type="ARBA" id="ARBA00012476"/>
    </source>
</evidence>
<dbReference type="SFLD" id="SFLDS00003">
    <property type="entry name" value="Haloacid_Dehalogenase"/>
    <property type="match status" value="1"/>
</dbReference>
<dbReference type="InterPro" id="IPR059000">
    <property type="entry name" value="ATPase_P-type_domA"/>
</dbReference>
<dbReference type="InterPro" id="IPR036412">
    <property type="entry name" value="HAD-like_sf"/>
</dbReference>
<dbReference type="GO" id="GO:0016887">
    <property type="term" value="F:ATP hydrolysis activity"/>
    <property type="evidence" value="ECO:0007669"/>
    <property type="project" value="InterPro"/>
</dbReference>
<feature type="transmembrane region" description="Helical" evidence="17">
    <location>
        <begin position="667"/>
        <end position="689"/>
    </location>
</feature>
<keyword evidence="17" id="KW-0406">Ion transport</keyword>
<evidence type="ECO:0000256" key="1">
    <source>
        <dbReference type="ARBA" id="ARBA00003417"/>
    </source>
</evidence>
<dbReference type="eggNOG" id="KOG0205">
    <property type="taxonomic scope" value="Eukaryota"/>
</dbReference>
<evidence type="ECO:0000256" key="11">
    <source>
        <dbReference type="ARBA" id="ARBA00022842"/>
    </source>
</evidence>